<dbReference type="NCBIfam" id="TIGR01988">
    <property type="entry name" value="Ubi-OHases"/>
    <property type="match status" value="1"/>
</dbReference>
<dbReference type="GO" id="GO:0071949">
    <property type="term" value="F:FAD binding"/>
    <property type="evidence" value="ECO:0007669"/>
    <property type="project" value="InterPro"/>
</dbReference>
<dbReference type="UniPathway" id="UPA00232"/>
<gene>
    <name evidence="9" type="primary">ubiH</name>
    <name evidence="9" type="ORF">WL1483_3567</name>
</gene>
<keyword evidence="7" id="KW-0503">Monooxygenase</keyword>
<dbReference type="SUPFAM" id="SSF51905">
    <property type="entry name" value="FAD/NAD(P)-binding domain"/>
    <property type="match status" value="1"/>
</dbReference>
<evidence type="ECO:0000313" key="9">
    <source>
        <dbReference type="EMBL" id="ALP42986.1"/>
    </source>
</evidence>
<dbReference type="NCBIfam" id="TIGR01984">
    <property type="entry name" value="UbiH"/>
    <property type="match status" value="1"/>
</dbReference>
<dbReference type="EMBL" id="CP013067">
    <property type="protein sequence ID" value="ALP42986.1"/>
    <property type="molecule type" value="Genomic_DNA"/>
</dbReference>
<comment type="pathway">
    <text evidence="2">Cofactor biosynthesis; ubiquinone biosynthesis.</text>
</comment>
<dbReference type="Gene3D" id="3.50.50.60">
    <property type="entry name" value="FAD/NAD(P)-binding domain"/>
    <property type="match status" value="2"/>
</dbReference>
<evidence type="ECO:0000256" key="5">
    <source>
        <dbReference type="ARBA" id="ARBA00022827"/>
    </source>
</evidence>
<dbReference type="PRINTS" id="PR00420">
    <property type="entry name" value="RNGMNOXGNASE"/>
</dbReference>
<comment type="cofactor">
    <cofactor evidence="1">
        <name>FAD</name>
        <dbReference type="ChEBI" id="CHEBI:57692"/>
    </cofactor>
</comment>
<dbReference type="InterPro" id="IPR051205">
    <property type="entry name" value="UbiH/COQ6_monooxygenase"/>
</dbReference>
<dbReference type="KEGG" id="asr:WL1483_3567"/>
<dbReference type="PANTHER" id="PTHR43876">
    <property type="entry name" value="UBIQUINONE BIOSYNTHESIS MONOOXYGENASE COQ6, MITOCHONDRIAL"/>
    <property type="match status" value="1"/>
</dbReference>
<reference evidence="10" key="1">
    <citation type="submission" date="2015-10" db="EMBL/GenBank/DDBJ databases">
        <title>Complete Genome Sequence of Aeromonas schubertii strain WL1483.</title>
        <authorList>
            <person name="Liu L."/>
        </authorList>
    </citation>
    <scope>NUCLEOTIDE SEQUENCE [LARGE SCALE GENOMIC DNA]</scope>
    <source>
        <strain evidence="10">WL1483</strain>
    </source>
</reference>
<evidence type="ECO:0000256" key="6">
    <source>
        <dbReference type="ARBA" id="ARBA00023002"/>
    </source>
</evidence>
<feature type="domain" description="FAD-binding" evidence="8">
    <location>
        <begin position="6"/>
        <end position="340"/>
    </location>
</feature>
<accession>A0A0S2SMM8</accession>
<dbReference type="InterPro" id="IPR002938">
    <property type="entry name" value="FAD-bd"/>
</dbReference>
<evidence type="ECO:0000313" key="10">
    <source>
        <dbReference type="Proteomes" id="UP000058114"/>
    </source>
</evidence>
<comment type="similarity">
    <text evidence="3">Belongs to the UbiH/COQ6 family.</text>
</comment>
<evidence type="ECO:0000256" key="1">
    <source>
        <dbReference type="ARBA" id="ARBA00001974"/>
    </source>
</evidence>
<protein>
    <submittedName>
        <fullName evidence="9">2-polyprenyl-6-methoxyphenol 4-hydroxylase</fullName>
    </submittedName>
</protein>
<dbReference type="RefSeq" id="WP_060586801.1">
    <property type="nucleotide sequence ID" value="NZ_CP013067.1"/>
</dbReference>
<dbReference type="GO" id="GO:0008681">
    <property type="term" value="F:2-octaprenyl-6-methoxyphenol hydroxylase activity"/>
    <property type="evidence" value="ECO:0007669"/>
    <property type="project" value="InterPro"/>
</dbReference>
<evidence type="ECO:0000256" key="7">
    <source>
        <dbReference type="ARBA" id="ARBA00023033"/>
    </source>
</evidence>
<dbReference type="InterPro" id="IPR036188">
    <property type="entry name" value="FAD/NAD-bd_sf"/>
</dbReference>
<evidence type="ECO:0000256" key="3">
    <source>
        <dbReference type="ARBA" id="ARBA00005349"/>
    </source>
</evidence>
<dbReference type="Proteomes" id="UP000058114">
    <property type="component" value="Chromosome"/>
</dbReference>
<organism evidence="9 10">
    <name type="scientific">Aeromonas schubertii</name>
    <dbReference type="NCBI Taxonomy" id="652"/>
    <lineage>
        <taxon>Bacteria</taxon>
        <taxon>Pseudomonadati</taxon>
        <taxon>Pseudomonadota</taxon>
        <taxon>Gammaproteobacteria</taxon>
        <taxon>Aeromonadales</taxon>
        <taxon>Aeromonadaceae</taxon>
        <taxon>Aeromonas</taxon>
    </lineage>
</organism>
<dbReference type="PANTHER" id="PTHR43876:SF8">
    <property type="entry name" value="2-OCTAPRENYL-6-METHOXYPHENOL HYDROXYLASE"/>
    <property type="match status" value="1"/>
</dbReference>
<keyword evidence="6" id="KW-0560">Oxidoreductase</keyword>
<dbReference type="AlphaFoldDB" id="A0A0S2SMM8"/>
<keyword evidence="4" id="KW-0285">Flavoprotein</keyword>
<dbReference type="NCBIfam" id="NF004356">
    <property type="entry name" value="PRK05732.1"/>
    <property type="match status" value="1"/>
</dbReference>
<keyword evidence="5" id="KW-0274">FAD</keyword>
<dbReference type="InterPro" id="IPR011295">
    <property type="entry name" value="UbiH"/>
</dbReference>
<dbReference type="PATRIC" id="fig|652.5.peg.2808"/>
<dbReference type="Pfam" id="PF01494">
    <property type="entry name" value="FAD_binding_3"/>
    <property type="match status" value="1"/>
</dbReference>
<evidence type="ECO:0000259" key="8">
    <source>
        <dbReference type="Pfam" id="PF01494"/>
    </source>
</evidence>
<dbReference type="GO" id="GO:0006744">
    <property type="term" value="P:ubiquinone biosynthetic process"/>
    <property type="evidence" value="ECO:0007669"/>
    <property type="project" value="UniProtKB-UniPathway"/>
</dbReference>
<dbReference type="InterPro" id="IPR018168">
    <property type="entry name" value="Ubi_Hdrlase_CS"/>
</dbReference>
<name>A0A0S2SMM8_9GAMM</name>
<proteinExistence type="inferred from homology"/>
<sequence>MSVNHYDVAIVGGGMSGACLALALSRLPLRVALLEATEPDVAHHPAFDARAIALSAGSVDALSRHGIWPLLAEQAESITRIHVSDAGHLGQVRMAAQDYRLPALGQVIELTTTGRALQQALARAHNVDIYCPVTPVDLQPGVEAVSMTLEDGRALSTRLLVAADGGQSFVRDALKIPVTRHDFEQSALIATVKTSEHPQGRAFERFTKGGPLALLPLPGGLSSLVWSVPRHEAPELADLPDAAFLARLQQAFGWRLGRIEQTGPRHLYPLIMTQAPWPIGQRAVLLGNAAHLLHPIAGQGFNLGMRDIDQLVLTLEEGLSRGEQPGDHEMLRRYWGRRRQDQQDTIWLTSALAQLFSNDYAPLVAGRNLGLSLMGHLSMMQRPLVAQTLGFGAAPSAH</sequence>
<evidence type="ECO:0000256" key="4">
    <source>
        <dbReference type="ARBA" id="ARBA00022630"/>
    </source>
</evidence>
<reference evidence="9 10" key="2">
    <citation type="journal article" date="2016" name="Genome Announc.">
        <title>Complete Genome Sequence of the Highly Virulent Aeromonas schubertii Strain WL1483, Isolated from Diseased Snakehead Fish (Channa argus) in China.</title>
        <authorList>
            <person name="Liu L."/>
            <person name="Li N."/>
            <person name="Zhang D."/>
            <person name="Fu X."/>
            <person name="Shi C."/>
            <person name="Lin Q."/>
            <person name="Hao G."/>
        </authorList>
    </citation>
    <scope>NUCLEOTIDE SEQUENCE [LARGE SCALE GENOMIC DNA]</scope>
    <source>
        <strain evidence="9 10">WL1483</strain>
    </source>
</reference>
<dbReference type="InterPro" id="IPR010971">
    <property type="entry name" value="UbiH/COQ6"/>
</dbReference>
<evidence type="ECO:0000256" key="2">
    <source>
        <dbReference type="ARBA" id="ARBA00004749"/>
    </source>
</evidence>
<dbReference type="PROSITE" id="PS01304">
    <property type="entry name" value="UBIH"/>
    <property type="match status" value="1"/>
</dbReference>